<dbReference type="InterPro" id="IPR054520">
    <property type="entry name" value="M_Eco57I_C"/>
</dbReference>
<evidence type="ECO:0000259" key="5">
    <source>
        <dbReference type="Pfam" id="PF02384"/>
    </source>
</evidence>
<keyword evidence="2" id="KW-0808">Transferase</keyword>
<gene>
    <name evidence="7" type="ORF">FB391_2751</name>
</gene>
<dbReference type="InterPro" id="IPR002052">
    <property type="entry name" value="DNA_methylase_N6_adenine_CS"/>
</dbReference>
<dbReference type="RefSeq" id="WP_185843078.1">
    <property type="nucleotide sequence ID" value="NZ_BAABLH010000002.1"/>
</dbReference>
<feature type="domain" description="Type II methyltransferase M.Eco57I C-terminal" evidence="6">
    <location>
        <begin position="262"/>
        <end position="522"/>
    </location>
</feature>
<keyword evidence="3" id="KW-0949">S-adenosyl-L-methionine</keyword>
<dbReference type="InterPro" id="IPR050953">
    <property type="entry name" value="N4_N6_ade-DNA_methylase"/>
</dbReference>
<dbReference type="InterPro" id="IPR029063">
    <property type="entry name" value="SAM-dependent_MTases_sf"/>
</dbReference>
<dbReference type="GO" id="GO:0009307">
    <property type="term" value="P:DNA restriction-modification system"/>
    <property type="evidence" value="ECO:0007669"/>
    <property type="project" value="UniProtKB-KW"/>
</dbReference>
<accession>A0A543EUQ2</accession>
<dbReference type="InterPro" id="IPR003356">
    <property type="entry name" value="DNA_methylase_A-5"/>
</dbReference>
<organism evidence="7 8">
    <name type="scientific">Microbacterium kyungheense</name>
    <dbReference type="NCBI Taxonomy" id="1263636"/>
    <lineage>
        <taxon>Bacteria</taxon>
        <taxon>Bacillati</taxon>
        <taxon>Actinomycetota</taxon>
        <taxon>Actinomycetes</taxon>
        <taxon>Micrococcales</taxon>
        <taxon>Microbacteriaceae</taxon>
        <taxon>Microbacterium</taxon>
    </lineage>
</organism>
<dbReference type="Proteomes" id="UP000320235">
    <property type="component" value="Unassembled WGS sequence"/>
</dbReference>
<dbReference type="Pfam" id="PF22837">
    <property type="entry name" value="M_Eco57I_C"/>
    <property type="match status" value="1"/>
</dbReference>
<name>A0A543EUQ2_9MICO</name>
<dbReference type="AlphaFoldDB" id="A0A543EUQ2"/>
<dbReference type="PANTHER" id="PTHR33841:SF5">
    <property type="entry name" value="DNA METHYLASE (MODIFICATION METHYLASE) (METHYLTRANSFERASE)-RELATED"/>
    <property type="match status" value="1"/>
</dbReference>
<evidence type="ECO:0000256" key="4">
    <source>
        <dbReference type="ARBA" id="ARBA00022747"/>
    </source>
</evidence>
<keyword evidence="1 7" id="KW-0489">Methyltransferase</keyword>
<protein>
    <submittedName>
        <fullName evidence="7">N-6 DNA methylase</fullName>
    </submittedName>
</protein>
<evidence type="ECO:0000256" key="2">
    <source>
        <dbReference type="ARBA" id="ARBA00022679"/>
    </source>
</evidence>
<dbReference type="SUPFAM" id="SSF53335">
    <property type="entry name" value="S-adenosyl-L-methionine-dependent methyltransferases"/>
    <property type="match status" value="1"/>
</dbReference>
<dbReference type="Pfam" id="PF02384">
    <property type="entry name" value="N6_Mtase"/>
    <property type="match status" value="1"/>
</dbReference>
<dbReference type="GO" id="GO:0009007">
    <property type="term" value="F:site-specific DNA-methyltransferase (adenine-specific) activity"/>
    <property type="evidence" value="ECO:0007669"/>
    <property type="project" value="UniProtKB-EC"/>
</dbReference>
<evidence type="ECO:0000256" key="1">
    <source>
        <dbReference type="ARBA" id="ARBA00022603"/>
    </source>
</evidence>
<evidence type="ECO:0000256" key="3">
    <source>
        <dbReference type="ARBA" id="ARBA00022691"/>
    </source>
</evidence>
<proteinExistence type="predicted"/>
<reference evidence="7 8" key="1">
    <citation type="submission" date="2019-06" db="EMBL/GenBank/DDBJ databases">
        <title>Sequencing the genomes of 1000 actinobacteria strains.</title>
        <authorList>
            <person name="Klenk H.-P."/>
        </authorList>
    </citation>
    <scope>NUCLEOTIDE SEQUENCE [LARGE SCALE GENOMIC DNA]</scope>
    <source>
        <strain evidence="7 8">DSM 105492</strain>
    </source>
</reference>
<feature type="domain" description="DNA methylase adenine-specific" evidence="5">
    <location>
        <begin position="18"/>
        <end position="223"/>
    </location>
</feature>
<dbReference type="Gene3D" id="3.40.50.150">
    <property type="entry name" value="Vaccinia Virus protein VP39"/>
    <property type="match status" value="1"/>
</dbReference>
<keyword evidence="8" id="KW-1185">Reference proteome</keyword>
<evidence type="ECO:0000259" key="6">
    <source>
        <dbReference type="Pfam" id="PF22837"/>
    </source>
</evidence>
<dbReference type="PRINTS" id="PR00507">
    <property type="entry name" value="N12N6MTFRASE"/>
</dbReference>
<dbReference type="GO" id="GO:0003677">
    <property type="term" value="F:DNA binding"/>
    <property type="evidence" value="ECO:0007669"/>
    <property type="project" value="InterPro"/>
</dbReference>
<dbReference type="GO" id="GO:0032259">
    <property type="term" value="P:methylation"/>
    <property type="evidence" value="ECO:0007669"/>
    <property type="project" value="UniProtKB-KW"/>
</dbReference>
<dbReference type="PROSITE" id="PS00092">
    <property type="entry name" value="N6_MTASE"/>
    <property type="match status" value="1"/>
</dbReference>
<comment type="caution">
    <text evidence="7">The sequence shown here is derived from an EMBL/GenBank/DDBJ whole genome shotgun (WGS) entry which is preliminary data.</text>
</comment>
<keyword evidence="4" id="KW-0680">Restriction system</keyword>
<sequence>MSIVPELLERAADDTAGARKARGAFFTPPAITRFLAQWAIREGTDAVLEPSAGDAAFLVEAVRRLRDLGAAEPPAVSGIEIHPHSAEVGRERIQSIGGSPALIVDDFFNVEPEARFDAVIGNPPYIRYQQFTGEARARAREAAFRAGVALTGLASSWAAFTVQSALHLRPGGRLGLVLPAELLSVNYAAPVRRFLFERFARLELVLFTEQVFAEAEADVVLLMASGFDEGTSRHATVYETTNAAGLTALPEGLTFTPTDPSDKWNAALVDPDAIEPLHSLREAGSFVPLKEWGETTLGIVTGNNGYFTLSPERAAKLKLDASEVVPLSPPGSSHLRGLVLSPELIAELGAAGRATLMFRPTGDALSAAAKRYVRSGERDRVHEAYKCRTRSPWYRVPLVPPADLLLTCMNADTPRLTTNEAGVHHLNSVHGVYLDAALRDLGQELLPLAALNSVTVLNAEMVGRAYGGGILKIEPREADRWAMPSPALVRERAGVLRAVRELVAADLAEGRLWHAVHRVDDALFGDRELPSAADLQAVRAAHTRLMERRIARSRTVR</sequence>
<evidence type="ECO:0000313" key="8">
    <source>
        <dbReference type="Proteomes" id="UP000320235"/>
    </source>
</evidence>
<dbReference type="PANTHER" id="PTHR33841">
    <property type="entry name" value="DNA METHYLTRANSFERASE YEEA-RELATED"/>
    <property type="match status" value="1"/>
</dbReference>
<evidence type="ECO:0000313" key="7">
    <source>
        <dbReference type="EMBL" id="TQM25287.1"/>
    </source>
</evidence>
<dbReference type="EMBL" id="VFPE01000003">
    <property type="protein sequence ID" value="TQM25287.1"/>
    <property type="molecule type" value="Genomic_DNA"/>
</dbReference>
<dbReference type="GO" id="GO:0008170">
    <property type="term" value="F:N-methyltransferase activity"/>
    <property type="evidence" value="ECO:0007669"/>
    <property type="project" value="InterPro"/>
</dbReference>